<gene>
    <name evidence="4" type="ORF">BZG01_00480</name>
</gene>
<dbReference type="EMBL" id="MVDE01000001">
    <property type="protein sequence ID" value="PKQ69443.1"/>
    <property type="molecule type" value="Genomic_DNA"/>
</dbReference>
<feature type="domain" description="Carbohydrate esterase 2 N-terminal" evidence="3">
    <location>
        <begin position="55"/>
        <end position="155"/>
    </location>
</feature>
<evidence type="ECO:0000313" key="4">
    <source>
        <dbReference type="EMBL" id="PKQ69443.1"/>
    </source>
</evidence>
<dbReference type="CDD" id="cd01831">
    <property type="entry name" value="Endoglucanase_E_like"/>
    <property type="match status" value="1"/>
</dbReference>
<feature type="signal peptide" evidence="1">
    <location>
        <begin position="1"/>
        <end position="21"/>
    </location>
</feature>
<feature type="domain" description="SGNH hydrolase-type esterase" evidence="2">
    <location>
        <begin position="170"/>
        <end position="311"/>
    </location>
</feature>
<dbReference type="PANTHER" id="PTHR37834:SF2">
    <property type="entry name" value="ESTERASE, SGNH HYDROLASE-TYPE"/>
    <property type="match status" value="1"/>
</dbReference>
<dbReference type="InterPro" id="IPR040794">
    <property type="entry name" value="CE2_N"/>
</dbReference>
<proteinExistence type="predicted"/>
<dbReference type="InterPro" id="IPR013830">
    <property type="entry name" value="SGNH_hydro"/>
</dbReference>
<organism evidence="4 5">
    <name type="scientific">Labilibaculum manganireducens</name>
    <dbReference type="NCBI Taxonomy" id="1940525"/>
    <lineage>
        <taxon>Bacteria</taxon>
        <taxon>Pseudomonadati</taxon>
        <taxon>Bacteroidota</taxon>
        <taxon>Bacteroidia</taxon>
        <taxon>Marinilabiliales</taxon>
        <taxon>Marinifilaceae</taxon>
        <taxon>Labilibaculum</taxon>
    </lineage>
</organism>
<dbReference type="AlphaFoldDB" id="A0A2N3IGS0"/>
<name>A0A2N3IGS0_9BACT</name>
<protein>
    <recommendedName>
        <fullName evidence="6">Acetyl xylan esterase</fullName>
    </recommendedName>
</protein>
<dbReference type="Gene3D" id="2.60.120.260">
    <property type="entry name" value="Galactose-binding domain-like"/>
    <property type="match status" value="1"/>
</dbReference>
<evidence type="ECO:0000259" key="3">
    <source>
        <dbReference type="Pfam" id="PF17996"/>
    </source>
</evidence>
<dbReference type="Pfam" id="PF17996">
    <property type="entry name" value="CE2_N"/>
    <property type="match status" value="1"/>
</dbReference>
<dbReference type="Proteomes" id="UP000233618">
    <property type="component" value="Unassembled WGS sequence"/>
</dbReference>
<accession>A0A2N3IGS0</accession>
<dbReference type="GO" id="GO:0052689">
    <property type="term" value="F:carboxylic ester hydrolase activity"/>
    <property type="evidence" value="ECO:0007669"/>
    <property type="project" value="InterPro"/>
</dbReference>
<evidence type="ECO:0000259" key="2">
    <source>
        <dbReference type="Pfam" id="PF13472"/>
    </source>
</evidence>
<feature type="chain" id="PRO_5014839834" description="Acetyl xylan esterase" evidence="1">
    <location>
        <begin position="22"/>
        <end position="372"/>
    </location>
</feature>
<sequence length="372" mass="42066">MRTKYLYILGLVIGMHFSALGQNGTSNFISSAASQNQNCESDLASVNLSNENIEYIGRWDFSGQYPKVWAPGAYLRFRFKGNSCRFIIEDENLWGNHNFIELVIDNSIENRIRLSGKLDTISLPTNLDSGEHTVLICKDTEAGIGYIKIKEIHCAAIMPGKLSSERKIECIGNSITCGMGSDESYKKCGTSEWYDQHNAYMAYGPRTARRLNAQWHLTSVSGIGLVHSCCGSSTEIPEVFHRTSLGIDGKNWDFDKYIPDVLTICLGQNDGIQDSTLFCNAYVNFIKLIRTYYPETQIVCLTSPMGDKTLNDVLKKYINSVVERRKSEGDNKVSKYFFKKRYIRGCGTHPNIDDHALIADELEMELRKLMCW</sequence>
<evidence type="ECO:0008006" key="6">
    <source>
        <dbReference type="Google" id="ProtNLM"/>
    </source>
</evidence>
<dbReference type="SUPFAM" id="SSF52266">
    <property type="entry name" value="SGNH hydrolase"/>
    <property type="match status" value="1"/>
</dbReference>
<dbReference type="Pfam" id="PF13472">
    <property type="entry name" value="Lipase_GDSL_2"/>
    <property type="match status" value="1"/>
</dbReference>
<keyword evidence="1" id="KW-0732">Signal</keyword>
<dbReference type="InterPro" id="IPR036514">
    <property type="entry name" value="SGNH_hydro_sf"/>
</dbReference>
<dbReference type="PANTHER" id="PTHR37834">
    <property type="entry name" value="GDSL-LIKE LIPASE/ACYLHYDROLASE DOMAIN PROTEIN (AFU_ORTHOLOGUE AFUA_2G00620)"/>
    <property type="match status" value="1"/>
</dbReference>
<evidence type="ECO:0000313" key="5">
    <source>
        <dbReference type="Proteomes" id="UP000233618"/>
    </source>
</evidence>
<dbReference type="InterPro" id="IPR052762">
    <property type="entry name" value="PCW_deacetylase/CE"/>
</dbReference>
<evidence type="ECO:0000256" key="1">
    <source>
        <dbReference type="SAM" id="SignalP"/>
    </source>
</evidence>
<dbReference type="InterPro" id="IPR037461">
    <property type="entry name" value="CtCE2-like_dom"/>
</dbReference>
<dbReference type="Gene3D" id="3.40.50.1110">
    <property type="entry name" value="SGNH hydrolase"/>
    <property type="match status" value="1"/>
</dbReference>
<dbReference type="RefSeq" id="WP_101307857.1">
    <property type="nucleotide sequence ID" value="NZ_MVDE01000001.1"/>
</dbReference>
<reference evidence="4 5" key="1">
    <citation type="journal article" date="2017" name="Front. Microbiol.">
        <title>Labilibaculum manganireducens gen. nov., sp. nov. and Labilibaculum filiforme sp. nov., Novel Bacteroidetes Isolated from Subsurface Sediments of the Baltic Sea.</title>
        <authorList>
            <person name="Vandieken V."/>
            <person name="Marshall I.P."/>
            <person name="Niemann H."/>
            <person name="Engelen B."/>
            <person name="Cypionka H."/>
        </authorList>
    </citation>
    <scope>NUCLEOTIDE SEQUENCE [LARGE SCALE GENOMIC DNA]</scope>
    <source>
        <strain evidence="4 5">59.10-2M</strain>
    </source>
</reference>
<keyword evidence="5" id="KW-1185">Reference proteome</keyword>
<comment type="caution">
    <text evidence="4">The sequence shown here is derived from an EMBL/GenBank/DDBJ whole genome shotgun (WGS) entry which is preliminary data.</text>
</comment>